<reference evidence="6 7" key="1">
    <citation type="submission" date="2019-04" db="EMBL/GenBank/DDBJ databases">
        <title>Friends and foes A comparative genomics study of 23 Aspergillus species from section Flavi.</title>
        <authorList>
            <consortium name="DOE Joint Genome Institute"/>
            <person name="Kjaerbolling I."/>
            <person name="Vesth T."/>
            <person name="Frisvad J.C."/>
            <person name="Nybo J.L."/>
            <person name="Theobald S."/>
            <person name="Kildgaard S."/>
            <person name="Isbrandt T."/>
            <person name="Kuo A."/>
            <person name="Sato A."/>
            <person name="Lyhne E.K."/>
            <person name="Kogle M.E."/>
            <person name="Wiebenga A."/>
            <person name="Kun R.S."/>
            <person name="Lubbers R.J."/>
            <person name="Makela M.R."/>
            <person name="Barry K."/>
            <person name="Chovatia M."/>
            <person name="Clum A."/>
            <person name="Daum C."/>
            <person name="Haridas S."/>
            <person name="He G."/>
            <person name="LaButti K."/>
            <person name="Lipzen A."/>
            <person name="Mondo S."/>
            <person name="Riley R."/>
            <person name="Salamov A."/>
            <person name="Simmons B.A."/>
            <person name="Magnuson J.K."/>
            <person name="Henrissat B."/>
            <person name="Mortensen U.H."/>
            <person name="Larsen T.O."/>
            <person name="Devries R.P."/>
            <person name="Grigoriev I.V."/>
            <person name="Machida M."/>
            <person name="Baker S.E."/>
            <person name="Andersen M.R."/>
        </authorList>
    </citation>
    <scope>NUCLEOTIDE SEQUENCE [LARGE SCALE GENOMIC DNA]</scope>
    <source>
        <strain evidence="6 7">IBT 18842</strain>
    </source>
</reference>
<feature type="transmembrane region" description="Helical" evidence="5">
    <location>
        <begin position="327"/>
        <end position="347"/>
    </location>
</feature>
<comment type="subcellular location">
    <subcellularLocation>
        <location evidence="1">Membrane</location>
        <topology evidence="1">Multi-pass membrane protein</topology>
    </subcellularLocation>
</comment>
<feature type="transmembrane region" description="Helical" evidence="5">
    <location>
        <begin position="221"/>
        <end position="242"/>
    </location>
</feature>
<feature type="transmembrane region" description="Helical" evidence="5">
    <location>
        <begin position="193"/>
        <end position="215"/>
    </location>
</feature>
<proteinExistence type="predicted"/>
<dbReference type="InterPro" id="IPR036259">
    <property type="entry name" value="MFS_trans_sf"/>
</dbReference>
<evidence type="ECO:0000256" key="3">
    <source>
        <dbReference type="ARBA" id="ARBA00022989"/>
    </source>
</evidence>
<evidence type="ECO:0000256" key="5">
    <source>
        <dbReference type="SAM" id="Phobius"/>
    </source>
</evidence>
<dbReference type="PANTHER" id="PTHR23507:SF1">
    <property type="entry name" value="FI18259P1-RELATED"/>
    <property type="match status" value="1"/>
</dbReference>
<feature type="transmembrane region" description="Helical" evidence="5">
    <location>
        <begin position="129"/>
        <end position="152"/>
    </location>
</feature>
<evidence type="ECO:0000313" key="6">
    <source>
        <dbReference type="EMBL" id="KAE8155272.1"/>
    </source>
</evidence>
<dbReference type="InterPro" id="IPR011701">
    <property type="entry name" value="MFS"/>
</dbReference>
<dbReference type="SUPFAM" id="SSF103473">
    <property type="entry name" value="MFS general substrate transporter"/>
    <property type="match status" value="1"/>
</dbReference>
<accession>A0A5N6U9I3</accession>
<organism evidence="6 7">
    <name type="scientific">Aspergillus avenaceus</name>
    <dbReference type="NCBI Taxonomy" id="36643"/>
    <lineage>
        <taxon>Eukaryota</taxon>
        <taxon>Fungi</taxon>
        <taxon>Dikarya</taxon>
        <taxon>Ascomycota</taxon>
        <taxon>Pezizomycotina</taxon>
        <taxon>Eurotiomycetes</taxon>
        <taxon>Eurotiomycetidae</taxon>
        <taxon>Eurotiales</taxon>
        <taxon>Aspergillaceae</taxon>
        <taxon>Aspergillus</taxon>
        <taxon>Aspergillus subgen. Circumdati</taxon>
    </lineage>
</organism>
<name>A0A5N6U9I3_ASPAV</name>
<keyword evidence="4 5" id="KW-0472">Membrane</keyword>
<dbReference type="GO" id="GO:0016020">
    <property type="term" value="C:membrane"/>
    <property type="evidence" value="ECO:0007669"/>
    <property type="project" value="UniProtKB-SubCell"/>
</dbReference>
<protein>
    <submittedName>
        <fullName evidence="6">MFS general substrate transporter</fullName>
    </submittedName>
</protein>
<evidence type="ECO:0000256" key="2">
    <source>
        <dbReference type="ARBA" id="ARBA00022692"/>
    </source>
</evidence>
<dbReference type="Gene3D" id="1.20.1250.20">
    <property type="entry name" value="MFS general substrate transporter like domains"/>
    <property type="match status" value="1"/>
</dbReference>
<dbReference type="OrthoDB" id="194139at2759"/>
<keyword evidence="3 5" id="KW-1133">Transmembrane helix</keyword>
<sequence>MNERSPLLPSQTTNTVHPKSSYQKYKSTWTTWRIPLLCYSLALLLDSGEAMRATPKTRLFEMILCERYYTAVDTPLDSREIPETMCKVSEVQSAVVDTQVWLRIMESLFALITAIPFGKLSNTKGRKFVLILGISGQILAEAWILAVCYFRVPFGAVYASAVFKSLGGGEMVLSAIVHAILADAVSEDRRARAFFHTASMTLLAQVIAPLVGSALMQVRGVYAPLLCGFPVQVVAVAVSFLMPTSVDRVRGDAVVDGFAERAKPGFNSLTVTISRKIKTSWTLLRENSAILLVAVSFMATYSGKETLDFLVQYVSKRFGWSLAKANYLISFSAITNLTLYLLILPGITKTLATRYPPKNIDLWIARTSSIFGIIGPILLGLSPTPALLILSLVIFTLAFGYPHAIQSYGTSLVQPVDIAPFYSFLAMVRIAGRLVVSPLMAGSFTLGLKTGGVALGMPFYLAGVLFGVGGVAAWVGFGGSKISHIYV</sequence>
<evidence type="ECO:0000256" key="1">
    <source>
        <dbReference type="ARBA" id="ARBA00004141"/>
    </source>
</evidence>
<dbReference type="Pfam" id="PF07690">
    <property type="entry name" value="MFS_1"/>
    <property type="match status" value="1"/>
</dbReference>
<dbReference type="AlphaFoldDB" id="A0A5N6U9I3"/>
<dbReference type="EMBL" id="ML742023">
    <property type="protein sequence ID" value="KAE8155272.1"/>
    <property type="molecule type" value="Genomic_DNA"/>
</dbReference>
<evidence type="ECO:0000313" key="7">
    <source>
        <dbReference type="Proteomes" id="UP000325780"/>
    </source>
</evidence>
<feature type="transmembrane region" description="Helical" evidence="5">
    <location>
        <begin position="368"/>
        <end position="401"/>
    </location>
</feature>
<feature type="transmembrane region" description="Helical" evidence="5">
    <location>
        <begin position="453"/>
        <end position="477"/>
    </location>
</feature>
<dbReference type="Proteomes" id="UP000325780">
    <property type="component" value="Unassembled WGS sequence"/>
</dbReference>
<keyword evidence="2 5" id="KW-0812">Transmembrane</keyword>
<gene>
    <name evidence="6" type="ORF">BDV25DRAFT_135019</name>
</gene>
<evidence type="ECO:0000256" key="4">
    <source>
        <dbReference type="ARBA" id="ARBA00023136"/>
    </source>
</evidence>
<feature type="transmembrane region" description="Helical" evidence="5">
    <location>
        <begin position="421"/>
        <end position="441"/>
    </location>
</feature>
<keyword evidence="7" id="KW-1185">Reference proteome</keyword>
<dbReference type="PANTHER" id="PTHR23507">
    <property type="entry name" value="ZGC:174356"/>
    <property type="match status" value="1"/>
</dbReference>
<dbReference type="GO" id="GO:0022857">
    <property type="term" value="F:transmembrane transporter activity"/>
    <property type="evidence" value="ECO:0007669"/>
    <property type="project" value="InterPro"/>
</dbReference>
<feature type="transmembrane region" description="Helical" evidence="5">
    <location>
        <begin position="158"/>
        <end position="181"/>
    </location>
</feature>